<protein>
    <submittedName>
        <fullName evidence="1">Uncharacterized protein</fullName>
    </submittedName>
</protein>
<dbReference type="AlphaFoldDB" id="A0A501QGA0"/>
<proteinExistence type="predicted"/>
<gene>
    <name evidence="1" type="ORF">FJA49_04245</name>
</gene>
<keyword evidence="2" id="KW-1185">Reference proteome</keyword>
<dbReference type="Proteomes" id="UP000319175">
    <property type="component" value="Unassembled WGS sequence"/>
</dbReference>
<accession>A0A501QGA0</accession>
<reference evidence="1 2" key="2">
    <citation type="submission" date="2019-06" db="EMBL/GenBank/DDBJ databases">
        <authorList>
            <person name="Seo Y."/>
        </authorList>
    </citation>
    <scope>NUCLEOTIDE SEQUENCE [LARGE SCALE GENOMIC DNA]</scope>
    <source>
        <strain evidence="1 2">MaA-Y11</strain>
    </source>
</reference>
<comment type="caution">
    <text evidence="1">The sequence shown here is derived from an EMBL/GenBank/DDBJ whole genome shotgun (WGS) entry which is preliminary data.</text>
</comment>
<dbReference type="EMBL" id="VFJE01000051">
    <property type="protein sequence ID" value="TPD71117.1"/>
    <property type="molecule type" value="Genomic_DNA"/>
</dbReference>
<dbReference type="RefSeq" id="WP_139999199.1">
    <property type="nucleotide sequence ID" value="NZ_VFJE01000051.1"/>
</dbReference>
<evidence type="ECO:0000313" key="1">
    <source>
        <dbReference type="EMBL" id="TPD71117.1"/>
    </source>
</evidence>
<organism evidence="1 2">
    <name type="scientific">Flavobacterium microcysteis</name>
    <dbReference type="NCBI Taxonomy" id="2596891"/>
    <lineage>
        <taxon>Bacteria</taxon>
        <taxon>Pseudomonadati</taxon>
        <taxon>Bacteroidota</taxon>
        <taxon>Flavobacteriia</taxon>
        <taxon>Flavobacteriales</taxon>
        <taxon>Flavobacteriaceae</taxon>
        <taxon>Flavobacterium</taxon>
    </lineage>
</organism>
<name>A0A501QGA0_9FLAO</name>
<reference evidence="1 2" key="1">
    <citation type="submission" date="2019-06" db="EMBL/GenBank/DDBJ databases">
        <title>Flavobacterium sp. MaA-Y11 from geoumgang.</title>
        <authorList>
            <person name="Jeong S."/>
        </authorList>
    </citation>
    <scope>NUCLEOTIDE SEQUENCE [LARGE SCALE GENOMIC DNA]</scope>
    <source>
        <strain evidence="1 2">MaA-Y11</strain>
    </source>
</reference>
<evidence type="ECO:0000313" key="2">
    <source>
        <dbReference type="Proteomes" id="UP000319175"/>
    </source>
</evidence>
<sequence>MQETKREIDAVYNQYRNNYIIEDDVLFNMMLRSEKIDSTILEFDVVIRGVIQENIGRLSNDEIEEVTQYANNVMDNFRRILKREN</sequence>